<evidence type="ECO:0000313" key="1">
    <source>
        <dbReference type="EMBL" id="BAB86536.1"/>
    </source>
</evidence>
<proteinExistence type="predicted"/>
<organism evidence="1">
    <name type="scientific">Oryza sativa subsp. japonica</name>
    <name type="common">Rice</name>
    <dbReference type="NCBI Taxonomy" id="39947"/>
    <lineage>
        <taxon>Eukaryota</taxon>
        <taxon>Viridiplantae</taxon>
        <taxon>Streptophyta</taxon>
        <taxon>Embryophyta</taxon>
        <taxon>Tracheophyta</taxon>
        <taxon>Spermatophyta</taxon>
        <taxon>Magnoliopsida</taxon>
        <taxon>Liliopsida</taxon>
        <taxon>Poales</taxon>
        <taxon>Poaceae</taxon>
        <taxon>BOP clade</taxon>
        <taxon>Oryzoideae</taxon>
        <taxon>Oryzeae</taxon>
        <taxon>Oryzinae</taxon>
        <taxon>Oryza</taxon>
        <taxon>Oryza sativa</taxon>
    </lineage>
</organism>
<accession>Q7F2K4</accession>
<dbReference type="AlphaFoldDB" id="Q7F2K4"/>
<sequence>MGLGRAESHPKSKTSINQKLHFSLSGFAKSPVGSSRPPVADPHKTIKWQVLNVQITVGTFGTFGHICLLDQNNHIEFRSNLPSSVTNISIMLILGVVGP</sequence>
<name>Q7F2K4_ORYSJ</name>
<protein>
    <submittedName>
        <fullName evidence="1">OSJNBb0008G24.6 protein</fullName>
    </submittedName>
</protein>
<dbReference type="EMBL" id="AP003566">
    <property type="protein sequence ID" value="BAB86536.1"/>
    <property type="molecule type" value="Genomic_DNA"/>
</dbReference>
<gene>
    <name evidence="1" type="primary">OSJNBb0008G24.6</name>
</gene>
<reference evidence="1" key="1">
    <citation type="submission" date="2001-05" db="EMBL/GenBank/DDBJ databases">
        <title>Oryza sativa (japonica cultivar-group) genomic DNA, chromosome 1, BAC clone:OSJNBb0008G24.</title>
        <authorList>
            <person name="Sasaki T."/>
            <person name="Matsumoto T."/>
            <person name="Yamamoto K."/>
        </authorList>
    </citation>
    <scope>NUCLEOTIDE SEQUENCE</scope>
</reference>